<accession>A0A1Y0I8F4</accession>
<dbReference type="RefSeq" id="WP_087461461.1">
    <property type="nucleotide sequence ID" value="NZ_CP021425.1"/>
</dbReference>
<keyword evidence="10" id="KW-1185">Reference proteome</keyword>
<dbReference type="EMBL" id="CP021425">
    <property type="protein sequence ID" value="ARU56479.1"/>
    <property type="molecule type" value="Genomic_DNA"/>
</dbReference>
<evidence type="ECO:0000313" key="9">
    <source>
        <dbReference type="EMBL" id="ARU56479.1"/>
    </source>
</evidence>
<keyword evidence="4" id="KW-0964">Secreted</keyword>
<dbReference type="OrthoDB" id="2004167at2"/>
<sequence length="440" mass="48446">MTPCTKTSSGSSYRFSKFNKQIAAATLCICITTVTSQSVSAANDHTAPETRKNDYPTVLLHGFFGWGRDEMQGFKHFGGFNDIQESLKAHGYHTVTPAVGPLSSNWDRACELYAQLTGSIVDYGAAHAKAHRHARFGPDYRNHEAYIPGLNEGNQKVNILAHSQGAQTARLLIALLENGNQDEINSGVSDLSPLFSGEGRNWVHALTTLAGAHDGSPLAHNANKNKDLNNIIEMLVNVVNIMGGDAVFDLKLDQFGLAPRAEGENLRDYLDRSLNSFLDEHSTDTAFYDLSSDGAARLNGKTNAVDSVYYFSWANESSTPSWFTGKHYPELGTNLFLVPMVSQIGQYQDTESDYPITESWWENDGITSTRGMPGPINNSIDTVVPYSGTIYKGVWNFMGTRHGYDHWDMIGLLDIKHSPAQNDIIPFYVNAAQFMASTPE</sequence>
<evidence type="ECO:0000256" key="1">
    <source>
        <dbReference type="ARBA" id="ARBA00001024"/>
    </source>
</evidence>
<gene>
    <name evidence="9" type="ORF">OLMES_2418</name>
</gene>
<keyword evidence="6" id="KW-0378">Hydrolase</keyword>
<evidence type="ECO:0000256" key="4">
    <source>
        <dbReference type="ARBA" id="ARBA00022525"/>
    </source>
</evidence>
<evidence type="ECO:0000256" key="7">
    <source>
        <dbReference type="ARBA" id="ARBA00023098"/>
    </source>
</evidence>
<dbReference type="Proteomes" id="UP000196027">
    <property type="component" value="Chromosome"/>
</dbReference>
<evidence type="ECO:0000256" key="6">
    <source>
        <dbReference type="ARBA" id="ARBA00022801"/>
    </source>
</evidence>
<evidence type="ECO:0000259" key="8">
    <source>
        <dbReference type="Pfam" id="PF24708"/>
    </source>
</evidence>
<feature type="domain" description="Lipase-like C-terminal" evidence="8">
    <location>
        <begin position="53"/>
        <end position="430"/>
    </location>
</feature>
<dbReference type="GO" id="GO:0004806">
    <property type="term" value="F:triacylglycerol lipase activity"/>
    <property type="evidence" value="ECO:0007669"/>
    <property type="project" value="UniProtKB-EC"/>
</dbReference>
<proteinExistence type="predicted"/>
<evidence type="ECO:0000256" key="2">
    <source>
        <dbReference type="ARBA" id="ARBA00004613"/>
    </source>
</evidence>
<evidence type="ECO:0000313" key="10">
    <source>
        <dbReference type="Proteomes" id="UP000196027"/>
    </source>
</evidence>
<dbReference type="GO" id="GO:0005576">
    <property type="term" value="C:extracellular region"/>
    <property type="evidence" value="ECO:0007669"/>
    <property type="project" value="UniProtKB-SubCell"/>
</dbReference>
<dbReference type="InterPro" id="IPR056304">
    <property type="entry name" value="Lip-like_C"/>
</dbReference>
<keyword evidence="5" id="KW-0732">Signal</keyword>
<dbReference type="AlphaFoldDB" id="A0A1Y0I8F4"/>
<reference evidence="9 10" key="1">
    <citation type="submission" date="2017-05" db="EMBL/GenBank/DDBJ databases">
        <title>Genomic insights into alkan degradation activity of Oleiphilus messinensis.</title>
        <authorList>
            <person name="Kozyavkin S.A."/>
            <person name="Slesarev A.I."/>
            <person name="Golyshin P.N."/>
            <person name="Korzhenkov A."/>
            <person name="Golyshina O.N."/>
            <person name="Toshchakov S.V."/>
        </authorList>
    </citation>
    <scope>NUCLEOTIDE SEQUENCE [LARGE SCALE GENOMIC DNA]</scope>
    <source>
        <strain evidence="9 10">ME102</strain>
    </source>
</reference>
<keyword evidence="7" id="KW-0443">Lipid metabolism</keyword>
<dbReference type="EC" id="3.1.1.3" evidence="3"/>
<name>A0A1Y0I8F4_9GAMM</name>
<dbReference type="PANTHER" id="PTHR34043">
    <property type="entry name" value="ALPHA/BETA-HYDROLASES SUPERFAMILY PROTEIN"/>
    <property type="match status" value="1"/>
</dbReference>
<dbReference type="GO" id="GO:0006629">
    <property type="term" value="P:lipid metabolic process"/>
    <property type="evidence" value="ECO:0007669"/>
    <property type="project" value="UniProtKB-KW"/>
</dbReference>
<dbReference type="KEGG" id="ome:OLMES_2418"/>
<dbReference type="Gene3D" id="3.40.50.1820">
    <property type="entry name" value="alpha/beta hydrolase"/>
    <property type="match status" value="1"/>
</dbReference>
<dbReference type="InterPro" id="IPR029058">
    <property type="entry name" value="AB_hydrolase_fold"/>
</dbReference>
<organism evidence="9 10">
    <name type="scientific">Oleiphilus messinensis</name>
    <dbReference type="NCBI Taxonomy" id="141451"/>
    <lineage>
        <taxon>Bacteria</taxon>
        <taxon>Pseudomonadati</taxon>
        <taxon>Pseudomonadota</taxon>
        <taxon>Gammaproteobacteria</taxon>
        <taxon>Oceanospirillales</taxon>
        <taxon>Oleiphilaceae</taxon>
        <taxon>Oleiphilus</taxon>
    </lineage>
</organism>
<dbReference type="PANTHER" id="PTHR34043:SF3">
    <property type="entry name" value="ALPHA_BETA-HYDROLASES SUPERFAMILY PROTEIN"/>
    <property type="match status" value="1"/>
</dbReference>
<dbReference type="Pfam" id="PF24708">
    <property type="entry name" value="Lip_C"/>
    <property type="match status" value="1"/>
</dbReference>
<comment type="subcellular location">
    <subcellularLocation>
        <location evidence="2">Secreted</location>
    </subcellularLocation>
</comment>
<comment type="catalytic activity">
    <reaction evidence="1">
        <text>a triacylglycerol + H2O = a diacylglycerol + a fatty acid + H(+)</text>
        <dbReference type="Rhea" id="RHEA:12044"/>
        <dbReference type="ChEBI" id="CHEBI:15377"/>
        <dbReference type="ChEBI" id="CHEBI:15378"/>
        <dbReference type="ChEBI" id="CHEBI:17855"/>
        <dbReference type="ChEBI" id="CHEBI:18035"/>
        <dbReference type="ChEBI" id="CHEBI:28868"/>
        <dbReference type="EC" id="3.1.1.3"/>
    </reaction>
</comment>
<evidence type="ECO:0000256" key="5">
    <source>
        <dbReference type="ARBA" id="ARBA00022729"/>
    </source>
</evidence>
<protein>
    <recommendedName>
        <fullName evidence="3">triacylglycerol lipase</fullName>
        <ecNumber evidence="3">3.1.1.3</ecNumber>
    </recommendedName>
</protein>
<evidence type="ECO:0000256" key="3">
    <source>
        <dbReference type="ARBA" id="ARBA00013279"/>
    </source>
</evidence>
<dbReference type="SUPFAM" id="SSF53474">
    <property type="entry name" value="alpha/beta-Hydrolases"/>
    <property type="match status" value="1"/>
</dbReference>